<organism evidence="1 2">
    <name type="scientific">Kingdonia uniflora</name>
    <dbReference type="NCBI Taxonomy" id="39325"/>
    <lineage>
        <taxon>Eukaryota</taxon>
        <taxon>Viridiplantae</taxon>
        <taxon>Streptophyta</taxon>
        <taxon>Embryophyta</taxon>
        <taxon>Tracheophyta</taxon>
        <taxon>Spermatophyta</taxon>
        <taxon>Magnoliopsida</taxon>
        <taxon>Ranunculales</taxon>
        <taxon>Circaeasteraceae</taxon>
        <taxon>Kingdonia</taxon>
    </lineage>
</organism>
<name>A0A7J7M9L1_9MAGN</name>
<evidence type="ECO:0000313" key="2">
    <source>
        <dbReference type="Proteomes" id="UP000541444"/>
    </source>
</evidence>
<dbReference type="AlphaFoldDB" id="A0A7J7M9L1"/>
<gene>
    <name evidence="1" type="ORF">GIB67_021763</name>
</gene>
<comment type="caution">
    <text evidence="1">The sequence shown here is derived from an EMBL/GenBank/DDBJ whole genome shotgun (WGS) entry which is preliminary data.</text>
</comment>
<dbReference type="Proteomes" id="UP000541444">
    <property type="component" value="Unassembled WGS sequence"/>
</dbReference>
<proteinExistence type="predicted"/>
<reference evidence="1 2" key="1">
    <citation type="journal article" date="2020" name="IScience">
        <title>Genome Sequencing of the Endangered Kingdonia uniflora (Circaeasteraceae, Ranunculales) Reveals Potential Mechanisms of Evolutionary Specialization.</title>
        <authorList>
            <person name="Sun Y."/>
            <person name="Deng T."/>
            <person name="Zhang A."/>
            <person name="Moore M.J."/>
            <person name="Landis J.B."/>
            <person name="Lin N."/>
            <person name="Zhang H."/>
            <person name="Zhang X."/>
            <person name="Huang J."/>
            <person name="Zhang X."/>
            <person name="Sun H."/>
            <person name="Wang H."/>
        </authorList>
    </citation>
    <scope>NUCLEOTIDE SEQUENCE [LARGE SCALE GENOMIC DNA]</scope>
    <source>
        <strain evidence="1">TB1705</strain>
        <tissue evidence="1">Leaf</tissue>
    </source>
</reference>
<keyword evidence="2" id="KW-1185">Reference proteome</keyword>
<accession>A0A7J7M9L1</accession>
<evidence type="ECO:0000313" key="1">
    <source>
        <dbReference type="EMBL" id="KAF6151577.1"/>
    </source>
</evidence>
<dbReference type="EMBL" id="JACGCM010001686">
    <property type="protein sequence ID" value="KAF6151577.1"/>
    <property type="molecule type" value="Genomic_DNA"/>
</dbReference>
<sequence length="181" mass="21026">MINNIHRDVYFNGDTSKQQYSRCQEVRNEIIAPHASPMNDVNNHWNTLENAGENSNNYGVTPSEILGIEEITNTTTRVNEPPKELFMDAYFYNDDNMDSDFQFNIDPLIHETQHYLGNMDIECPLCHALHWLDEKLTSSLRYQPLFWTSCKQGKIRLPILQPLPPAMQVLYFDDSSHAKSF</sequence>
<dbReference type="OrthoDB" id="1722452at2759"/>
<protein>
    <submittedName>
        <fullName evidence="1">Uncharacterized protein</fullName>
    </submittedName>
</protein>